<proteinExistence type="predicted"/>
<dbReference type="AlphaFoldDB" id="A0A345DR15"/>
<evidence type="ECO:0000259" key="1">
    <source>
        <dbReference type="Pfam" id="PF03235"/>
    </source>
</evidence>
<feature type="domain" description="GmrSD restriction endonucleases N-terminal" evidence="1">
    <location>
        <begin position="4"/>
        <end position="59"/>
    </location>
</feature>
<dbReference type="InterPro" id="IPR004919">
    <property type="entry name" value="GmrSD_N"/>
</dbReference>
<evidence type="ECO:0000313" key="3">
    <source>
        <dbReference type="Proteomes" id="UP000253689"/>
    </source>
</evidence>
<protein>
    <recommendedName>
        <fullName evidence="1">GmrSD restriction endonucleases N-terminal domain-containing protein</fullName>
    </recommendedName>
</protein>
<dbReference type="RefSeq" id="WP_114565237.1">
    <property type="nucleotide sequence ID" value="NZ_CP031088.1"/>
</dbReference>
<dbReference type="EMBL" id="CP031088">
    <property type="protein sequence ID" value="AXF96656.1"/>
    <property type="molecule type" value="Genomic_DNA"/>
</dbReference>
<dbReference type="Proteomes" id="UP000253689">
    <property type="component" value="Chromosome"/>
</dbReference>
<organism evidence="2 3">
    <name type="scientific">Spiroplasma phoeniceum P40</name>
    <dbReference type="NCBI Taxonomy" id="1276259"/>
    <lineage>
        <taxon>Bacteria</taxon>
        <taxon>Bacillati</taxon>
        <taxon>Mycoplasmatota</taxon>
        <taxon>Mollicutes</taxon>
        <taxon>Entomoplasmatales</taxon>
        <taxon>Spiroplasmataceae</taxon>
        <taxon>Spiroplasma</taxon>
    </lineage>
</organism>
<accession>A0A345DR15</accession>
<dbReference type="KEGG" id="sphh:SDAV_001703"/>
<name>A0A345DR15_9MOLU</name>
<keyword evidence="3" id="KW-1185">Reference proteome</keyword>
<evidence type="ECO:0000313" key="2">
    <source>
        <dbReference type="EMBL" id="AXF96656.1"/>
    </source>
</evidence>
<sequence length="59" mass="6821">MSETSKSNYLNKIYKLFIEQFNILAVKTDDINGDFIIFETLNARGKDLETADLLKNHLI</sequence>
<dbReference type="Pfam" id="PF03235">
    <property type="entry name" value="GmrSD_N"/>
    <property type="match status" value="1"/>
</dbReference>
<gene>
    <name evidence="2" type="ORF">SDAV_001703</name>
</gene>
<reference evidence="3" key="1">
    <citation type="submission" date="2018-07" db="EMBL/GenBank/DDBJ databases">
        <title>Complete Genome Sequence of Spiroplasma phoeniceum.</title>
        <authorList>
            <person name="Davis R.E."/>
            <person name="Shao J.Y."/>
            <person name="Zhao Y."/>
            <person name="Silver A."/>
            <person name="Stump z."/>
            <person name="Gasparich G."/>
        </authorList>
    </citation>
    <scope>NUCLEOTIDE SEQUENCE [LARGE SCALE GENOMIC DNA]</scope>
    <source>
        <strain evidence="3">P40</strain>
    </source>
</reference>